<keyword evidence="7" id="KW-1185">Reference proteome</keyword>
<dbReference type="GO" id="GO:0008477">
    <property type="term" value="F:purine nucleosidase activity"/>
    <property type="evidence" value="ECO:0007669"/>
    <property type="project" value="TreeGrafter"/>
</dbReference>
<dbReference type="EMBL" id="JAODAN010000001">
    <property type="protein sequence ID" value="KAK1926965.1"/>
    <property type="molecule type" value="Genomic_DNA"/>
</dbReference>
<keyword evidence="2 6" id="KW-0378">Hydrolase</keyword>
<evidence type="ECO:0000313" key="7">
    <source>
        <dbReference type="Proteomes" id="UP001182556"/>
    </source>
</evidence>
<proteinExistence type="inferred from homology"/>
<dbReference type="PANTHER" id="PTHR12304">
    <property type="entry name" value="INOSINE-URIDINE PREFERRING NUCLEOSIDE HYDROLASE"/>
    <property type="match status" value="1"/>
</dbReference>
<evidence type="ECO:0000313" key="6">
    <source>
        <dbReference type="EMBL" id="KAK1926965.1"/>
    </source>
</evidence>
<feature type="domain" description="Inosine/uridine-preferring nucleoside hydrolase" evidence="5">
    <location>
        <begin position="5"/>
        <end position="345"/>
    </location>
</feature>
<dbReference type="Pfam" id="PF01156">
    <property type="entry name" value="IU_nuc_hydro"/>
    <property type="match status" value="1"/>
</dbReference>
<feature type="region of interest" description="Disordered" evidence="4">
    <location>
        <begin position="340"/>
        <end position="375"/>
    </location>
</feature>
<protein>
    <submittedName>
        <fullName evidence="6">Inosine/uridine-preferring nucleoside hydrolase domain-containing protein</fullName>
    </submittedName>
</protein>
<evidence type="ECO:0000256" key="2">
    <source>
        <dbReference type="ARBA" id="ARBA00022801"/>
    </source>
</evidence>
<name>A0AAD9FVP5_PAPLA</name>
<dbReference type="GO" id="GO:0006152">
    <property type="term" value="P:purine nucleoside catabolic process"/>
    <property type="evidence" value="ECO:0007669"/>
    <property type="project" value="TreeGrafter"/>
</dbReference>
<dbReference type="PANTHER" id="PTHR12304:SF56">
    <property type="entry name" value="HYDROLASE, PUTATIVE (AFU_ORTHOLOGUE AFUA_1G11790)-RELATED"/>
    <property type="match status" value="1"/>
</dbReference>
<dbReference type="GO" id="GO:0005829">
    <property type="term" value="C:cytosol"/>
    <property type="evidence" value="ECO:0007669"/>
    <property type="project" value="TreeGrafter"/>
</dbReference>
<dbReference type="SUPFAM" id="SSF53590">
    <property type="entry name" value="Nucleoside hydrolase"/>
    <property type="match status" value="1"/>
</dbReference>
<reference evidence="6" key="1">
    <citation type="submission" date="2023-02" db="EMBL/GenBank/DDBJ databases">
        <title>Identification and recombinant expression of a fungal hydrolase from Papiliotrema laurentii that hydrolyzes apple cutin and clears colloidal polyester polyurethane.</title>
        <authorList>
            <consortium name="DOE Joint Genome Institute"/>
            <person name="Roman V.A."/>
            <person name="Bojanowski C."/>
            <person name="Crable B.R."/>
            <person name="Wagner D.N."/>
            <person name="Hung C.S."/>
            <person name="Nadeau L.J."/>
            <person name="Schratz L."/>
            <person name="Haridas S."/>
            <person name="Pangilinan J."/>
            <person name="Lipzen A."/>
            <person name="Na H."/>
            <person name="Yan M."/>
            <person name="Ng V."/>
            <person name="Grigoriev I.V."/>
            <person name="Spatafora J.W."/>
            <person name="Barlow D."/>
            <person name="Biffinger J."/>
            <person name="Kelley-Loughnane N."/>
            <person name="Varaljay V.A."/>
            <person name="Crookes-Goodson W.J."/>
        </authorList>
    </citation>
    <scope>NUCLEOTIDE SEQUENCE</scope>
    <source>
        <strain evidence="6">5307AH</strain>
    </source>
</reference>
<evidence type="ECO:0000256" key="4">
    <source>
        <dbReference type="SAM" id="MobiDB-lite"/>
    </source>
</evidence>
<accession>A0AAD9FVP5</accession>
<evidence type="ECO:0000259" key="5">
    <source>
        <dbReference type="Pfam" id="PF01156"/>
    </source>
</evidence>
<evidence type="ECO:0000256" key="1">
    <source>
        <dbReference type="ARBA" id="ARBA00009176"/>
    </source>
</evidence>
<dbReference type="AlphaFoldDB" id="A0AAD9FVP5"/>
<comment type="similarity">
    <text evidence="1">Belongs to the IUNH family.</text>
</comment>
<dbReference type="Proteomes" id="UP001182556">
    <property type="component" value="Unassembled WGS sequence"/>
</dbReference>
<dbReference type="Gene3D" id="3.90.245.10">
    <property type="entry name" value="Ribonucleoside hydrolase-like"/>
    <property type="match status" value="1"/>
</dbReference>
<keyword evidence="3" id="KW-0326">Glycosidase</keyword>
<comment type="caution">
    <text evidence="6">The sequence shown here is derived from an EMBL/GenBank/DDBJ whole genome shotgun (WGS) entry which is preliminary data.</text>
</comment>
<gene>
    <name evidence="6" type="ORF">DB88DRAFT_476232</name>
</gene>
<dbReference type="InterPro" id="IPR001910">
    <property type="entry name" value="Inosine/uridine_hydrolase_dom"/>
</dbReference>
<sequence length="406" mass="44146">MAQKIVVDTDPGVDDVLAILMALASPELDVALISIVFGNTHAPVAHANLLKIYHLLAQELAEIPDAEARYARLAQPNKTVLALGEDRPIGGEKAVAAYFHGMDGLSNISETHPHFTPPELEPGATHQHLEISQKSSYEAILDLLRDEPEHTVTIVALGPLTNIAHALRAEPTTFARVHSVVWMGGALEHPGNTSPTSEFNCFADPFAAQQVLDACKAGQFELIMAPLDITTPHQVPFDDLIHPELVSGPDGSVPARKSDTPPSPLRAFISAMLVRVRGLQASFGLDDAMEMHDPVAVWWALAQASRPVLDLAEGWELQPREFKIERVGELTRGMCVVDRRGTGDEGETRTKSERLVGGQKKKEEEEGKGRMGDEIVKSGNLPKVIVKTPGKEVLRKTLLERVFGEA</sequence>
<dbReference type="InterPro" id="IPR036452">
    <property type="entry name" value="Ribo_hydro-like"/>
</dbReference>
<dbReference type="InterPro" id="IPR023186">
    <property type="entry name" value="IUNH"/>
</dbReference>
<organism evidence="6 7">
    <name type="scientific">Papiliotrema laurentii</name>
    <name type="common">Cryptococcus laurentii</name>
    <dbReference type="NCBI Taxonomy" id="5418"/>
    <lineage>
        <taxon>Eukaryota</taxon>
        <taxon>Fungi</taxon>
        <taxon>Dikarya</taxon>
        <taxon>Basidiomycota</taxon>
        <taxon>Agaricomycotina</taxon>
        <taxon>Tremellomycetes</taxon>
        <taxon>Tremellales</taxon>
        <taxon>Rhynchogastremaceae</taxon>
        <taxon>Papiliotrema</taxon>
    </lineage>
</organism>
<evidence type="ECO:0000256" key="3">
    <source>
        <dbReference type="ARBA" id="ARBA00023295"/>
    </source>
</evidence>